<proteinExistence type="predicted"/>
<dbReference type="AlphaFoldDB" id="A0A2H1EGY7"/>
<accession>A0A2H1EGY7</accession>
<name>A0A2H1EGY7_9ARCH</name>
<dbReference type="OrthoDB" id="7601at2157"/>
<evidence type="ECO:0000313" key="2">
    <source>
        <dbReference type="Proteomes" id="UP000232412"/>
    </source>
</evidence>
<reference evidence="2" key="1">
    <citation type="submission" date="2016-12" db="EMBL/GenBank/DDBJ databases">
        <authorList>
            <person name="Herbold C."/>
        </authorList>
    </citation>
    <scope>NUCLEOTIDE SEQUENCE [LARGE SCALE GENOMIC DNA]</scope>
</reference>
<sequence>MDSIRVLSIRLENTLISLICVDIVLVNMLQINQRTLMENANQDLVHKALVGLTIEQVLLKIGKPIYDKAASVLNEKYQCYIFDCYDNPQYLSTVLEELFGDAHHVVVKEIKKELMIFSHKYRISQFVEAI</sequence>
<protein>
    <submittedName>
        <fullName evidence="1">Uncharacterized protein</fullName>
    </submittedName>
</protein>
<dbReference type="Proteomes" id="UP000232412">
    <property type="component" value="Unassembled WGS sequence"/>
</dbReference>
<evidence type="ECO:0000313" key="1">
    <source>
        <dbReference type="EMBL" id="SHO45160.1"/>
    </source>
</evidence>
<gene>
    <name evidence="1" type="ORF">NSIN_20557</name>
</gene>
<keyword evidence="2" id="KW-1185">Reference proteome</keyword>
<dbReference type="RefSeq" id="WP_133124053.1">
    <property type="nucleotide sequence ID" value="NZ_FRFC01000003.1"/>
</dbReference>
<dbReference type="EMBL" id="FRFC01000003">
    <property type="protein sequence ID" value="SHO45160.1"/>
    <property type="molecule type" value="Genomic_DNA"/>
</dbReference>
<organism evidence="1 2">
    <name type="scientific">Nitrosotalea sinensis</name>
    <dbReference type="NCBI Taxonomy" id="1499975"/>
    <lineage>
        <taxon>Archaea</taxon>
        <taxon>Nitrososphaerota</taxon>
        <taxon>Nitrososphaeria</taxon>
        <taxon>Nitrosotaleales</taxon>
        <taxon>Nitrosotaleaceae</taxon>
        <taxon>Nitrosotalea</taxon>
    </lineage>
</organism>